<dbReference type="AlphaFoldDB" id="A0A7J0F7E2"/>
<organism evidence="2 3">
    <name type="scientific">Actinidia rufa</name>
    <dbReference type="NCBI Taxonomy" id="165716"/>
    <lineage>
        <taxon>Eukaryota</taxon>
        <taxon>Viridiplantae</taxon>
        <taxon>Streptophyta</taxon>
        <taxon>Embryophyta</taxon>
        <taxon>Tracheophyta</taxon>
        <taxon>Spermatophyta</taxon>
        <taxon>Magnoliopsida</taxon>
        <taxon>eudicotyledons</taxon>
        <taxon>Gunneridae</taxon>
        <taxon>Pentapetalae</taxon>
        <taxon>asterids</taxon>
        <taxon>Ericales</taxon>
        <taxon>Actinidiaceae</taxon>
        <taxon>Actinidia</taxon>
    </lineage>
</organism>
<protein>
    <submittedName>
        <fullName evidence="2">Uncharacterized protein</fullName>
    </submittedName>
</protein>
<comment type="caution">
    <text evidence="2">The sequence shown here is derived from an EMBL/GenBank/DDBJ whole genome shotgun (WGS) entry which is preliminary data.</text>
</comment>
<gene>
    <name evidence="2" type="ORF">Acr_09g0005950</name>
</gene>
<evidence type="ECO:0000313" key="3">
    <source>
        <dbReference type="Proteomes" id="UP000585474"/>
    </source>
</evidence>
<dbReference type="Proteomes" id="UP000585474">
    <property type="component" value="Unassembled WGS sequence"/>
</dbReference>
<evidence type="ECO:0000256" key="1">
    <source>
        <dbReference type="SAM" id="MobiDB-lite"/>
    </source>
</evidence>
<accession>A0A7J0F7E2</accession>
<proteinExistence type="predicted"/>
<name>A0A7J0F7E2_9ERIC</name>
<sequence>MYPRFPRSFVPNLNLQNPTATTLCLHLPPPPPPYLPPAPSPSAAASFPTQTMSLPNHHPPQHSKSSTIHLQPIPRQFETLAQLSLSLLFQSPVSPGPFLENPFLAAKPIFAICKNLEGGEREGDGKEVLELEEVAADGRGAVNRKISPSSLWHRLAKTYISIAVAVQSPSRRWVTTSRSVSETQSH</sequence>
<keyword evidence="3" id="KW-1185">Reference proteome</keyword>
<reference evidence="2 3" key="1">
    <citation type="submission" date="2019-07" db="EMBL/GenBank/DDBJ databases">
        <title>De Novo Assembly of kiwifruit Actinidia rufa.</title>
        <authorList>
            <person name="Sugita-Konishi S."/>
            <person name="Sato K."/>
            <person name="Mori E."/>
            <person name="Abe Y."/>
            <person name="Kisaki G."/>
            <person name="Hamano K."/>
            <person name="Suezawa K."/>
            <person name="Otani M."/>
            <person name="Fukuda T."/>
            <person name="Manabe T."/>
            <person name="Gomi K."/>
            <person name="Tabuchi M."/>
            <person name="Akimitsu K."/>
            <person name="Kataoka I."/>
        </authorList>
    </citation>
    <scope>NUCLEOTIDE SEQUENCE [LARGE SCALE GENOMIC DNA]</scope>
    <source>
        <strain evidence="3">cv. Fuchu</strain>
    </source>
</reference>
<evidence type="ECO:0000313" key="2">
    <source>
        <dbReference type="EMBL" id="GFY94149.1"/>
    </source>
</evidence>
<feature type="compositionally biased region" description="Pro residues" evidence="1">
    <location>
        <begin position="31"/>
        <end position="40"/>
    </location>
</feature>
<feature type="region of interest" description="Disordered" evidence="1">
    <location>
        <begin position="31"/>
        <end position="67"/>
    </location>
</feature>
<dbReference type="EMBL" id="BJWL01000009">
    <property type="protein sequence ID" value="GFY94149.1"/>
    <property type="molecule type" value="Genomic_DNA"/>
</dbReference>